<evidence type="ECO:0000256" key="1">
    <source>
        <dbReference type="SAM" id="SignalP"/>
    </source>
</evidence>
<feature type="signal peptide" evidence="1">
    <location>
        <begin position="1"/>
        <end position="25"/>
    </location>
</feature>
<dbReference type="EMBL" id="BPTR01000001">
    <property type="protein sequence ID" value="GJG28436.1"/>
    <property type="molecule type" value="Genomic_DNA"/>
</dbReference>
<dbReference type="InterPro" id="IPR037066">
    <property type="entry name" value="Plug_dom_sf"/>
</dbReference>
<dbReference type="InterPro" id="IPR012910">
    <property type="entry name" value="Plug_dom"/>
</dbReference>
<evidence type="ECO:0000313" key="4">
    <source>
        <dbReference type="EMBL" id="GJG28436.1"/>
    </source>
</evidence>
<dbReference type="SUPFAM" id="SSF56935">
    <property type="entry name" value="Porins"/>
    <property type="match status" value="1"/>
</dbReference>
<keyword evidence="1" id="KW-0732">Signal</keyword>
<proteinExistence type="predicted"/>
<dbReference type="Proteomes" id="UP000887043">
    <property type="component" value="Unassembled WGS sequence"/>
</dbReference>
<dbReference type="Pfam" id="PF25183">
    <property type="entry name" value="OMP_b-brl_4"/>
    <property type="match status" value="1"/>
</dbReference>
<gene>
    <name evidence="4" type="ORF">PRRU23_21360</name>
</gene>
<dbReference type="Pfam" id="PF07715">
    <property type="entry name" value="Plug"/>
    <property type="match status" value="1"/>
</dbReference>
<dbReference type="Gene3D" id="2.170.130.10">
    <property type="entry name" value="TonB-dependent receptor, plug domain"/>
    <property type="match status" value="1"/>
</dbReference>
<dbReference type="InterPro" id="IPR057601">
    <property type="entry name" value="Oar-like_b-barrel"/>
</dbReference>
<evidence type="ECO:0000259" key="2">
    <source>
        <dbReference type="Pfam" id="PF07715"/>
    </source>
</evidence>
<sequence>MPDMAKYIRPTMLGAIALLPTTVWAQHTNTSEDSTRLKSQRLQEVIVTSHSARQRVETIQIGSEFLNLQELSKTPALFGQNDIMRSIQLLPGVKSENEGSSSFQVRGGTSAQNSIVYDDAPVYNVGHLAGLFSAFNDDALATATLYKGLIPAQYGGATAGYLDINSRSGNPSACHGQASIGLLSAKGTFEAPLSDRGSFLVTARRSYLDLFLKQINDFKDNTLYFYDVNAKASWRWNTHNQLFWSFFASNDKIGLQDKLNLKWSNIATTLSWLHHFQKEGNTSKTSLIYSNYSTTDGVEVLGLDISFSGFIRQYGIRQNFRYALGRHQLDMGLQSMVLDVKSAEWRNVNKHEREERKAWENSFWINDTYQLHPKVTASLGFRLGTFSNLGGPHYYEIDEDGNIVWMYKTRKNRIVNTQVTCEPRASFVFMPTHLWSIKAGYTRSAQNIHALRNQNTSTPFDRYTISSNLVKPQVADQVSLGIFAMTPQQTYDFSLEGYFRHVNHVLDYRDGISFSSQIEIERLVLAGEGKGYGLEMCARKNTGKLTGWLSYTLSWSKTRIDGINGGRWYDANNDRRHDIDIVGIYRLNPHWTLHAVWVYNSGQAFTAPSGKYELIDNYIYYYAERNSYRAPANHRMDVSATWSRPIHHGKWTREWIFSIYNLYNRYNPYLIRFEDSADGARTKATQYSLFGIVPSVAFTIKF</sequence>
<organism evidence="4 5">
    <name type="scientific">Segatella bryantii</name>
    <name type="common">Prevotella bryantii</name>
    <dbReference type="NCBI Taxonomy" id="77095"/>
    <lineage>
        <taxon>Bacteria</taxon>
        <taxon>Pseudomonadati</taxon>
        <taxon>Bacteroidota</taxon>
        <taxon>Bacteroidia</taxon>
        <taxon>Bacteroidales</taxon>
        <taxon>Prevotellaceae</taxon>
        <taxon>Segatella</taxon>
    </lineage>
</organism>
<reference evidence="4" key="1">
    <citation type="submission" date="2021-08" db="EMBL/GenBank/DDBJ databases">
        <title>Prevotella lacticifex sp. nov., isolated from rumen of cow.</title>
        <authorList>
            <person name="Shinkai T."/>
            <person name="Ikeyama N."/>
            <person name="Kumagai M."/>
            <person name="Ohmori H."/>
            <person name="Sakamoto M."/>
            <person name="Ohkuma M."/>
            <person name="Mitsumori M."/>
        </authorList>
    </citation>
    <scope>NUCLEOTIDE SEQUENCE</scope>
    <source>
        <strain evidence="4">DSM 11371</strain>
    </source>
</reference>
<protein>
    <submittedName>
        <fullName evidence="4">Collagen-binding protein</fullName>
    </submittedName>
</protein>
<feature type="domain" description="TonB-dependent transporter Oar-like beta-barrel" evidence="3">
    <location>
        <begin position="331"/>
        <end position="469"/>
    </location>
</feature>
<evidence type="ECO:0000259" key="3">
    <source>
        <dbReference type="Pfam" id="PF25183"/>
    </source>
</evidence>
<keyword evidence="4" id="KW-0176">Collagen</keyword>
<accession>A0AA37MJE1</accession>
<name>A0AA37MJE1_SEGBR</name>
<evidence type="ECO:0000313" key="5">
    <source>
        <dbReference type="Proteomes" id="UP000887043"/>
    </source>
</evidence>
<feature type="domain" description="TonB-dependent receptor plug" evidence="2">
    <location>
        <begin position="79"/>
        <end position="160"/>
    </location>
</feature>
<comment type="caution">
    <text evidence="4">The sequence shown here is derived from an EMBL/GenBank/DDBJ whole genome shotgun (WGS) entry which is preliminary data.</text>
</comment>
<dbReference type="AlphaFoldDB" id="A0AA37MJE1"/>
<feature type="chain" id="PRO_5041213913" evidence="1">
    <location>
        <begin position="26"/>
        <end position="702"/>
    </location>
</feature>